<sequence length="435" mass="48476">MQDSEQPTCVNKWLEECFIRCICVLALDQFVDYSADESISPVHEVYAQVFGILLGSLFSGETLIEYLQVVRTLFSRSWQACQGAHSNHGEALFPLVFNDIATAFSRSCFEEDVLVLAADILKEFAAYLDRVDSATVSEASQGAGLSKASIVQALSAWYKCVYSSIPVATLLQNDKAVKAAIWQHLSYTATCAATILSGEFPSFKLRLIAFSRTFLPHLMFQMLLEDDETIQQSLVPAWKRAVSSLSKGVLLMDFLAENLPVWTKLLWSNADNKSLNVKVVHSDGTTTPVDVSSSTDRVAKQNVSSRVIFADAIGFAAAHVPFSHSCITELVQLFRDALCCSSGERQCGKFLALLKWGFSRKQLHCENMNEQSQWLDHLQDSVGHVVKTFSAHQWRQPPLKTISTSPFYSEQLRSLQRIVQMETRTIEIFFAAGIA</sequence>
<evidence type="ECO:0000313" key="2">
    <source>
        <dbReference type="Proteomes" id="UP001163321"/>
    </source>
</evidence>
<proteinExistence type="predicted"/>
<evidence type="ECO:0000313" key="1">
    <source>
        <dbReference type="EMBL" id="KAI9905612.1"/>
    </source>
</evidence>
<gene>
    <name evidence="1" type="ORF">PsorP6_013443</name>
</gene>
<comment type="caution">
    <text evidence="1">The sequence shown here is derived from an EMBL/GenBank/DDBJ whole genome shotgun (WGS) entry which is preliminary data.</text>
</comment>
<keyword evidence="2" id="KW-1185">Reference proteome</keyword>
<organism evidence="1 2">
    <name type="scientific">Peronosclerospora sorghi</name>
    <dbReference type="NCBI Taxonomy" id="230839"/>
    <lineage>
        <taxon>Eukaryota</taxon>
        <taxon>Sar</taxon>
        <taxon>Stramenopiles</taxon>
        <taxon>Oomycota</taxon>
        <taxon>Peronosporomycetes</taxon>
        <taxon>Peronosporales</taxon>
        <taxon>Peronosporaceae</taxon>
        <taxon>Peronosclerospora</taxon>
    </lineage>
</organism>
<name>A0ACC0VGZ8_9STRA</name>
<dbReference type="Proteomes" id="UP001163321">
    <property type="component" value="Chromosome 9"/>
</dbReference>
<dbReference type="EMBL" id="CM047588">
    <property type="protein sequence ID" value="KAI9905612.1"/>
    <property type="molecule type" value="Genomic_DNA"/>
</dbReference>
<accession>A0ACC0VGZ8</accession>
<reference evidence="1 2" key="1">
    <citation type="journal article" date="2022" name="bioRxiv">
        <title>The genome of the oomycete Peronosclerospora sorghi, a cosmopolitan pathogen of maize and sorghum, is inflated with dispersed pseudogenes.</title>
        <authorList>
            <person name="Fletcher K."/>
            <person name="Martin F."/>
            <person name="Isakeit T."/>
            <person name="Cavanaugh K."/>
            <person name="Magill C."/>
            <person name="Michelmore R."/>
        </authorList>
    </citation>
    <scope>NUCLEOTIDE SEQUENCE [LARGE SCALE GENOMIC DNA]</scope>
    <source>
        <strain evidence="1">P6</strain>
    </source>
</reference>
<protein>
    <submittedName>
        <fullName evidence="1">Uncharacterized protein</fullName>
    </submittedName>
</protein>